<evidence type="ECO:0000313" key="3">
    <source>
        <dbReference type="Proteomes" id="UP000250140"/>
    </source>
</evidence>
<accession>A0A8E2ETX0</accession>
<feature type="compositionally biased region" description="Basic residues" evidence="1">
    <location>
        <begin position="118"/>
        <end position="130"/>
    </location>
</feature>
<dbReference type="EMBL" id="KV750429">
    <property type="protein sequence ID" value="OCL04812.1"/>
    <property type="molecule type" value="Genomic_DNA"/>
</dbReference>
<dbReference type="AlphaFoldDB" id="A0A8E2ETX0"/>
<name>A0A8E2ETX0_9PEZI</name>
<dbReference type="Proteomes" id="UP000250140">
    <property type="component" value="Unassembled WGS sequence"/>
</dbReference>
<evidence type="ECO:0000313" key="2">
    <source>
        <dbReference type="EMBL" id="OCL04812.1"/>
    </source>
</evidence>
<feature type="region of interest" description="Disordered" evidence="1">
    <location>
        <begin position="116"/>
        <end position="139"/>
    </location>
</feature>
<gene>
    <name evidence="2" type="ORF">AOQ84DRAFT_415316</name>
</gene>
<evidence type="ECO:0000256" key="1">
    <source>
        <dbReference type="SAM" id="MobiDB-lite"/>
    </source>
</evidence>
<protein>
    <submittedName>
        <fullName evidence="2">Uncharacterized protein</fullName>
    </submittedName>
</protein>
<reference evidence="2 3" key="1">
    <citation type="journal article" date="2016" name="Nat. Commun.">
        <title>Ectomycorrhizal ecology is imprinted in the genome of the dominant symbiotic fungus Cenococcum geophilum.</title>
        <authorList>
            <consortium name="DOE Joint Genome Institute"/>
            <person name="Peter M."/>
            <person name="Kohler A."/>
            <person name="Ohm R.A."/>
            <person name="Kuo A."/>
            <person name="Krutzmann J."/>
            <person name="Morin E."/>
            <person name="Arend M."/>
            <person name="Barry K.W."/>
            <person name="Binder M."/>
            <person name="Choi C."/>
            <person name="Clum A."/>
            <person name="Copeland A."/>
            <person name="Grisel N."/>
            <person name="Haridas S."/>
            <person name="Kipfer T."/>
            <person name="LaButti K."/>
            <person name="Lindquist E."/>
            <person name="Lipzen A."/>
            <person name="Maire R."/>
            <person name="Meier B."/>
            <person name="Mihaltcheva S."/>
            <person name="Molinier V."/>
            <person name="Murat C."/>
            <person name="Poggeler S."/>
            <person name="Quandt C.A."/>
            <person name="Sperisen C."/>
            <person name="Tritt A."/>
            <person name="Tisserant E."/>
            <person name="Crous P.W."/>
            <person name="Henrissat B."/>
            <person name="Nehls U."/>
            <person name="Egli S."/>
            <person name="Spatafora J.W."/>
            <person name="Grigoriev I.V."/>
            <person name="Martin F.M."/>
        </authorList>
    </citation>
    <scope>NUCLEOTIDE SEQUENCE [LARGE SCALE GENOMIC DNA]</scope>
    <source>
        <strain evidence="2 3">CBS 207.34</strain>
    </source>
</reference>
<keyword evidence="3" id="KW-1185">Reference proteome</keyword>
<proteinExistence type="predicted"/>
<organism evidence="2 3">
    <name type="scientific">Glonium stellatum</name>
    <dbReference type="NCBI Taxonomy" id="574774"/>
    <lineage>
        <taxon>Eukaryota</taxon>
        <taxon>Fungi</taxon>
        <taxon>Dikarya</taxon>
        <taxon>Ascomycota</taxon>
        <taxon>Pezizomycotina</taxon>
        <taxon>Dothideomycetes</taxon>
        <taxon>Pleosporomycetidae</taxon>
        <taxon>Gloniales</taxon>
        <taxon>Gloniaceae</taxon>
        <taxon>Glonium</taxon>
    </lineage>
</organism>
<sequence>MGDTKRLPYLLFFFFPQKLLHVTLRGLASPSPTAPTPPFTVSIAPFGPGVVYSAKTRRSPTVRFLCQRARAPAPAPAPTAAAAGGAPRSQGLIGRKTGCMQVHVCNARSLLQLPPQNCHRKTGGGPRSRRPTPPPFLSGLLPLPREKRKVDAAVHRRGRKVRIIFLSCP</sequence>